<evidence type="ECO:0000256" key="3">
    <source>
        <dbReference type="ARBA" id="ARBA00022963"/>
    </source>
</evidence>
<dbReference type="PRINTS" id="PR00390">
    <property type="entry name" value="PHPHLIPASEC"/>
</dbReference>
<name>A0A9Q9ECK8_9PEZI</name>
<evidence type="ECO:0000256" key="4">
    <source>
        <dbReference type="ARBA" id="ARBA00023098"/>
    </source>
</evidence>
<feature type="compositionally biased region" description="Polar residues" evidence="7">
    <location>
        <begin position="747"/>
        <end position="761"/>
    </location>
</feature>
<accession>A0A9Q9ECK8</accession>
<dbReference type="SMART" id="SM00148">
    <property type="entry name" value="PLCXc"/>
    <property type="match status" value="1"/>
</dbReference>
<keyword evidence="3 6" id="KW-0442">Lipid degradation</keyword>
<protein>
    <recommendedName>
        <fullName evidence="1 6">Phosphoinositide phospholipase C</fullName>
        <ecNumber evidence="1 6">3.1.4.11</ecNumber>
    </recommendedName>
</protein>
<dbReference type="CDD" id="cd00275">
    <property type="entry name" value="C2_PLC_like"/>
    <property type="match status" value="1"/>
</dbReference>
<organism evidence="9 10">
    <name type="scientific">Septoria linicola</name>
    <dbReference type="NCBI Taxonomy" id="215465"/>
    <lineage>
        <taxon>Eukaryota</taxon>
        <taxon>Fungi</taxon>
        <taxon>Dikarya</taxon>
        <taxon>Ascomycota</taxon>
        <taxon>Pezizomycotina</taxon>
        <taxon>Dothideomycetes</taxon>
        <taxon>Dothideomycetidae</taxon>
        <taxon>Mycosphaerellales</taxon>
        <taxon>Mycosphaerellaceae</taxon>
        <taxon>Septoria</taxon>
    </lineage>
</organism>
<dbReference type="SUPFAM" id="SSF51695">
    <property type="entry name" value="PLC-like phosphodiesterases"/>
    <property type="match status" value="1"/>
</dbReference>
<dbReference type="CDD" id="cd16207">
    <property type="entry name" value="EFh_ScPlc1p_like"/>
    <property type="match status" value="1"/>
</dbReference>
<evidence type="ECO:0000259" key="8">
    <source>
        <dbReference type="PROSITE" id="PS50008"/>
    </source>
</evidence>
<feature type="region of interest" description="Disordered" evidence="7">
    <location>
        <begin position="1"/>
        <end position="36"/>
    </location>
</feature>
<feature type="domain" description="PI-PLC Y-box" evidence="8">
    <location>
        <begin position="787"/>
        <end position="907"/>
    </location>
</feature>
<dbReference type="EC" id="3.1.4.11" evidence="1 6"/>
<dbReference type="PROSITE" id="PS50008">
    <property type="entry name" value="PIPLC_Y_DOMAIN"/>
    <property type="match status" value="1"/>
</dbReference>
<evidence type="ECO:0000313" key="9">
    <source>
        <dbReference type="EMBL" id="USW46801.1"/>
    </source>
</evidence>
<evidence type="ECO:0000313" key="10">
    <source>
        <dbReference type="Proteomes" id="UP001056384"/>
    </source>
</evidence>
<dbReference type="PANTHER" id="PTHR10336:SF36">
    <property type="entry name" value="1-PHOSPHATIDYLINOSITOL 4,5-BISPHOSPHATE PHOSPHODIESTERASE BETA-4"/>
    <property type="match status" value="1"/>
</dbReference>
<dbReference type="InterPro" id="IPR001192">
    <property type="entry name" value="PI-PLC_fam"/>
</dbReference>
<dbReference type="InterPro" id="IPR000909">
    <property type="entry name" value="PLipase_C_PInositol-sp_X_dom"/>
</dbReference>
<dbReference type="GO" id="GO:0016042">
    <property type="term" value="P:lipid catabolic process"/>
    <property type="evidence" value="ECO:0007669"/>
    <property type="project" value="UniProtKB-KW"/>
</dbReference>
<dbReference type="InterPro" id="IPR001711">
    <property type="entry name" value="PLipase_C_Pinositol-sp_Y"/>
</dbReference>
<feature type="compositionally biased region" description="Basic and acidic residues" evidence="7">
    <location>
        <begin position="1153"/>
        <end position="1162"/>
    </location>
</feature>
<sequence length="1162" mass="130237">MNLSSDTHGQDAFPAGSESAAGSTPKAQVASAHPSPARINTAIATTVTPASTGMSATSIPSRSSSLHHIYSIKSYPTVSQDSLAEARMSPQMYPSPSPVPRRAMSDRTFSERSPSPHTRVGHPGAMAEAMSTAGRGTGLLRRLSRGAHNKLRRRASTTHSLRMRDQSAGPLLVRRRSDSNGASDFQDVSDLELDSNTEDMDDYPPYVKDRNNALGINVARPNLPSNGSSSTFQGGIAPASSAILEKGTWIWKLTRRNRKRLLLRLDSSSARVCWHPNKIEKSFFIDDVREVRIGEESRNARDDIQVPAKDEELFITIVYDVPERSKGRIIKTMNVIMPDKFILNLWTSALNVVTRQRIEIMNALSSNPEKAEKGMAQAWKLLMKQKDISEEEHMTLSDAMAMCRQLEINCSESAVKTHFKAIARDEHAHLTYDQYKNFIQSFRERKDITHIFKNWQLGTDHDMDLKTFLEFMRNDQKVDIEKDRAHWEGVFEKFARPVQNRPILPDAVPTIGQKVWTTQSFQSFLTSSYTSPLAPLVGETVLDRPFNEYFISSSHNTYLLGRQVAGTSSVEGYIAALVKGCRCVEIDCWDGDDGRPIVTHGRTMTSKIPFEDCVSVVARYAFHSSPYPLIVSLEVHCNPEQQLVMVELMRKYFGSMMVMEPISNNTVSLPSPEELRNRILIKVKASAEIEQAQWIAESTTGRSRARSLTSTFGRTPSAENSSAMSSPLVSSSTATSPSEVNGVFTPRGSTTSGAMTPSSSADDSDEIRQSADKQKRRGNKTRIIHELGKLGVYAQGIKFGAGFQTPAGKTYNHIYSFNEHMFDDLCTKKTDNKALLEKHNVRHLLRVYPAAKRVDSSNFNPLSVWRRGGQMAALNWQTYDVPQQINEAMFAAGSDRLGYVLKPEELRHAKHQPIFDAIDQGPRNEEKRGKKSVRFSVDIISAQRLPRPRNQSTGSGMNPYIEFEMFYAEDKERTIAKASANTDASSQDAPYERALPSRSRTRIVEGNGFDPQYHQNITTSVETKFPGLVFVRWTVWHAPQGKKSGSNGVLLATHTAKLSSLQQGYRHLPLFNPQGEQYRDAKLFVKIKTEAPVFMQLPNDNAYYAYMDANSSPRFDSSRPERGWPRRIFSRASSQRRRDLQNEVPGPLSRTSSMDRESLRSH</sequence>
<dbReference type="CDD" id="cd08598">
    <property type="entry name" value="PI-PLC1c_yeast"/>
    <property type="match status" value="1"/>
</dbReference>
<feature type="region of interest" description="Disordered" evidence="7">
    <location>
        <begin position="705"/>
        <end position="780"/>
    </location>
</feature>
<dbReference type="SMART" id="SM00149">
    <property type="entry name" value="PLCYc"/>
    <property type="match status" value="1"/>
</dbReference>
<reference evidence="9" key="1">
    <citation type="submission" date="2022-06" db="EMBL/GenBank/DDBJ databases">
        <title>Complete genome sequences of two strains of the flax pathogen Septoria linicola.</title>
        <authorList>
            <person name="Lapalu N."/>
            <person name="Simon A."/>
            <person name="Demenou B."/>
            <person name="Paumier D."/>
            <person name="Guillot M.-P."/>
            <person name="Gout L."/>
            <person name="Valade R."/>
        </authorList>
    </citation>
    <scope>NUCLEOTIDE SEQUENCE</scope>
    <source>
        <strain evidence="9">SE15195</strain>
    </source>
</reference>
<dbReference type="Pfam" id="PF00388">
    <property type="entry name" value="PI-PLC-X"/>
    <property type="match status" value="1"/>
</dbReference>
<dbReference type="InterPro" id="IPR017946">
    <property type="entry name" value="PLC-like_Pdiesterase_TIM-brl"/>
</dbReference>
<evidence type="ECO:0000256" key="2">
    <source>
        <dbReference type="ARBA" id="ARBA00022801"/>
    </source>
</evidence>
<dbReference type="Gene3D" id="3.20.20.190">
    <property type="entry name" value="Phosphatidylinositol (PI) phosphodiesterase"/>
    <property type="match status" value="2"/>
</dbReference>
<gene>
    <name evidence="9" type="ORF">Slin15195_G001200</name>
</gene>
<dbReference type="SMART" id="SM00239">
    <property type="entry name" value="C2"/>
    <property type="match status" value="1"/>
</dbReference>
<dbReference type="PANTHER" id="PTHR10336">
    <property type="entry name" value="PHOSPHOINOSITIDE-SPECIFIC PHOSPHOLIPASE C FAMILY PROTEIN"/>
    <property type="match status" value="1"/>
</dbReference>
<feature type="region of interest" description="Disordered" evidence="7">
    <location>
        <begin position="89"/>
        <end position="123"/>
    </location>
</feature>
<feature type="compositionally biased region" description="Polar residues" evidence="7">
    <location>
        <begin position="705"/>
        <end position="720"/>
    </location>
</feature>
<dbReference type="InterPro" id="IPR035892">
    <property type="entry name" value="C2_domain_sf"/>
</dbReference>
<evidence type="ECO:0000256" key="1">
    <source>
        <dbReference type="ARBA" id="ARBA00012368"/>
    </source>
</evidence>
<keyword evidence="4 6" id="KW-0443">Lipid metabolism</keyword>
<dbReference type="SUPFAM" id="SSF50729">
    <property type="entry name" value="PH domain-like"/>
    <property type="match status" value="1"/>
</dbReference>
<dbReference type="SUPFAM" id="SSF49562">
    <property type="entry name" value="C2 domain (Calcium/lipid-binding domain, CaLB)"/>
    <property type="match status" value="1"/>
</dbReference>
<keyword evidence="10" id="KW-1185">Reference proteome</keyword>
<dbReference type="PROSITE" id="PS50007">
    <property type="entry name" value="PIPLC_X_DOMAIN"/>
    <property type="match status" value="1"/>
</dbReference>
<feature type="region of interest" description="Disordered" evidence="7">
    <location>
        <begin position="1112"/>
        <end position="1162"/>
    </location>
</feature>
<evidence type="ECO:0000256" key="5">
    <source>
        <dbReference type="ARBA" id="ARBA00023224"/>
    </source>
</evidence>
<dbReference type="GO" id="GO:0004435">
    <property type="term" value="F:phosphatidylinositol-4,5-bisphosphate phospholipase C activity"/>
    <property type="evidence" value="ECO:0007669"/>
    <property type="project" value="UniProtKB-EC"/>
</dbReference>
<feature type="compositionally biased region" description="Acidic residues" evidence="7">
    <location>
        <begin position="187"/>
        <end position="202"/>
    </location>
</feature>
<dbReference type="InterPro" id="IPR011992">
    <property type="entry name" value="EF-hand-dom_pair"/>
</dbReference>
<dbReference type="AlphaFoldDB" id="A0A9Q9ECK8"/>
<keyword evidence="2 6" id="KW-0378">Hydrolase</keyword>
<comment type="catalytic activity">
    <reaction evidence="6">
        <text>a 1,2-diacyl-sn-glycero-3-phospho-(1D-myo-inositol-4,5-bisphosphate) + H2O = 1D-myo-inositol 1,4,5-trisphosphate + a 1,2-diacyl-sn-glycerol + H(+)</text>
        <dbReference type="Rhea" id="RHEA:33179"/>
        <dbReference type="ChEBI" id="CHEBI:15377"/>
        <dbReference type="ChEBI" id="CHEBI:15378"/>
        <dbReference type="ChEBI" id="CHEBI:17815"/>
        <dbReference type="ChEBI" id="CHEBI:58456"/>
        <dbReference type="ChEBI" id="CHEBI:203600"/>
        <dbReference type="EC" id="3.1.4.11"/>
    </reaction>
</comment>
<evidence type="ECO:0000256" key="6">
    <source>
        <dbReference type="RuleBase" id="RU361133"/>
    </source>
</evidence>
<keyword evidence="5" id="KW-0807">Transducer</keyword>
<dbReference type="InterPro" id="IPR011993">
    <property type="entry name" value="PH-like_dom_sf"/>
</dbReference>
<feature type="region of interest" description="Disordered" evidence="7">
    <location>
        <begin position="145"/>
        <end position="206"/>
    </location>
</feature>
<dbReference type="EMBL" id="CP099418">
    <property type="protein sequence ID" value="USW46801.1"/>
    <property type="molecule type" value="Genomic_DNA"/>
</dbReference>
<dbReference type="Pfam" id="PF00387">
    <property type="entry name" value="PI-PLC-Y"/>
    <property type="match status" value="1"/>
</dbReference>
<dbReference type="Proteomes" id="UP001056384">
    <property type="component" value="Chromosome 1"/>
</dbReference>
<proteinExistence type="predicted"/>
<feature type="compositionally biased region" description="Basic residues" evidence="7">
    <location>
        <begin position="145"/>
        <end position="156"/>
    </location>
</feature>
<dbReference type="Gene3D" id="2.60.40.150">
    <property type="entry name" value="C2 domain"/>
    <property type="match status" value="1"/>
</dbReference>
<dbReference type="GO" id="GO:0051209">
    <property type="term" value="P:release of sequestered calcium ion into cytosol"/>
    <property type="evidence" value="ECO:0007669"/>
    <property type="project" value="TreeGrafter"/>
</dbReference>
<feature type="compositionally biased region" description="Low complexity" evidence="7">
    <location>
        <begin position="721"/>
        <end position="738"/>
    </location>
</feature>
<dbReference type="Gene3D" id="2.30.29.30">
    <property type="entry name" value="Pleckstrin-homology domain (PH domain)/Phosphotyrosine-binding domain (PTB)"/>
    <property type="match status" value="1"/>
</dbReference>
<dbReference type="GO" id="GO:0048015">
    <property type="term" value="P:phosphatidylinositol-mediated signaling"/>
    <property type="evidence" value="ECO:0007669"/>
    <property type="project" value="TreeGrafter"/>
</dbReference>
<dbReference type="InterPro" id="IPR000008">
    <property type="entry name" value="C2_dom"/>
</dbReference>
<dbReference type="SUPFAM" id="SSF47473">
    <property type="entry name" value="EF-hand"/>
    <property type="match status" value="1"/>
</dbReference>
<evidence type="ECO:0000256" key="7">
    <source>
        <dbReference type="SAM" id="MobiDB-lite"/>
    </source>
</evidence>